<dbReference type="EMBL" id="BLLK01000019">
    <property type="protein sequence ID" value="GFH44375.1"/>
    <property type="molecule type" value="Genomic_DNA"/>
</dbReference>
<keyword evidence="2" id="KW-1185">Reference proteome</keyword>
<gene>
    <name evidence="1" type="ORF">CTEN210_00849</name>
</gene>
<evidence type="ECO:0008006" key="3">
    <source>
        <dbReference type="Google" id="ProtNLM"/>
    </source>
</evidence>
<dbReference type="AlphaFoldDB" id="A0AAD3GZ49"/>
<accession>A0AAD3GZ49</accession>
<evidence type="ECO:0000313" key="1">
    <source>
        <dbReference type="EMBL" id="GFH44375.1"/>
    </source>
</evidence>
<dbReference type="SUPFAM" id="SSF52058">
    <property type="entry name" value="L domain-like"/>
    <property type="match status" value="1"/>
</dbReference>
<comment type="caution">
    <text evidence="1">The sequence shown here is derived from an EMBL/GenBank/DDBJ whole genome shotgun (WGS) entry which is preliminary data.</text>
</comment>
<dbReference type="Proteomes" id="UP001054902">
    <property type="component" value="Unassembled WGS sequence"/>
</dbReference>
<organism evidence="1 2">
    <name type="scientific">Chaetoceros tenuissimus</name>
    <dbReference type="NCBI Taxonomy" id="426638"/>
    <lineage>
        <taxon>Eukaryota</taxon>
        <taxon>Sar</taxon>
        <taxon>Stramenopiles</taxon>
        <taxon>Ochrophyta</taxon>
        <taxon>Bacillariophyta</taxon>
        <taxon>Coscinodiscophyceae</taxon>
        <taxon>Chaetocerotophycidae</taxon>
        <taxon>Chaetocerotales</taxon>
        <taxon>Chaetocerotaceae</taxon>
        <taxon>Chaetoceros</taxon>
    </lineage>
</organism>
<dbReference type="Gene3D" id="3.80.10.10">
    <property type="entry name" value="Ribonuclease Inhibitor"/>
    <property type="match status" value="1"/>
</dbReference>
<dbReference type="InterPro" id="IPR053139">
    <property type="entry name" value="Surface_bspA-like"/>
</dbReference>
<dbReference type="PANTHER" id="PTHR45661:SF3">
    <property type="entry name" value="IG-LIKE DOMAIN-CONTAINING PROTEIN"/>
    <property type="match status" value="1"/>
</dbReference>
<dbReference type="InterPro" id="IPR032675">
    <property type="entry name" value="LRR_dom_sf"/>
</dbReference>
<proteinExistence type="predicted"/>
<dbReference type="PANTHER" id="PTHR45661">
    <property type="entry name" value="SURFACE ANTIGEN"/>
    <property type="match status" value="1"/>
</dbReference>
<evidence type="ECO:0000313" key="2">
    <source>
        <dbReference type="Proteomes" id="UP001054902"/>
    </source>
</evidence>
<dbReference type="InterPro" id="IPR026906">
    <property type="entry name" value="LRR_5"/>
</dbReference>
<name>A0AAD3GZ49_9STRA</name>
<reference evidence="1 2" key="1">
    <citation type="journal article" date="2021" name="Sci. Rep.">
        <title>The genome of the diatom Chaetoceros tenuissimus carries an ancient integrated fragment of an extant virus.</title>
        <authorList>
            <person name="Hongo Y."/>
            <person name="Kimura K."/>
            <person name="Takaki Y."/>
            <person name="Yoshida Y."/>
            <person name="Baba S."/>
            <person name="Kobayashi G."/>
            <person name="Nagasaki K."/>
            <person name="Hano T."/>
            <person name="Tomaru Y."/>
        </authorList>
    </citation>
    <scope>NUCLEOTIDE SEQUENCE [LARGE SCALE GENOMIC DNA]</scope>
    <source>
        <strain evidence="1 2">NIES-3715</strain>
    </source>
</reference>
<protein>
    <recommendedName>
        <fullName evidence="3">Leucine-rich repeat domain-containing protein</fullName>
    </recommendedName>
</protein>
<dbReference type="Pfam" id="PF13306">
    <property type="entry name" value="LRR_5"/>
    <property type="match status" value="1"/>
</dbReference>
<sequence length="249" mass="28937">MRVQMEEWQRFIPGVRMYKGKKTLFYNGEKLWDWNARGLREYLIYNKEERHSLEVIIILPGVEVIPEWTFDQCSVERVIMSDSVQRIEEGAFAFCINLAFVKLSTDLEYIGIRAFCSCVSLTSIFIPPSCREIGDGAFYCCKKLIILSFPQHTELGRDVIHFAALHFLFPIENYHQRNAEDINNHINDWIKNINNGEEFALHRACSSFNPLEEVTYGIVQRSRSLDAFKRKNSIGITPAQYLEATPSLR</sequence>